<evidence type="ECO:0000256" key="8">
    <source>
        <dbReference type="ARBA" id="ARBA00023125"/>
    </source>
</evidence>
<dbReference type="EMBL" id="CADEPI010000030">
    <property type="protein sequence ID" value="CAB3367278.1"/>
    <property type="molecule type" value="Genomic_DNA"/>
</dbReference>
<dbReference type="Gene3D" id="3.40.50.410">
    <property type="entry name" value="von Willebrand factor, type A domain"/>
    <property type="match status" value="1"/>
</dbReference>
<dbReference type="GO" id="GO:0006310">
    <property type="term" value="P:DNA recombination"/>
    <property type="evidence" value="ECO:0007669"/>
    <property type="project" value="UniProtKB-KW"/>
</dbReference>
<dbReference type="PIRSF" id="PIRSF003033">
    <property type="entry name" value="Ku70"/>
    <property type="match status" value="1"/>
</dbReference>
<evidence type="ECO:0000313" key="13">
    <source>
        <dbReference type="EMBL" id="CAB3367278.1"/>
    </source>
</evidence>
<keyword evidence="4" id="KW-0227">DNA damage</keyword>
<dbReference type="GO" id="GO:0003684">
    <property type="term" value="F:damaged DNA binding"/>
    <property type="evidence" value="ECO:0007669"/>
    <property type="project" value="InterPro"/>
</dbReference>
<dbReference type="GO" id="GO:0003678">
    <property type="term" value="F:DNA helicase activity"/>
    <property type="evidence" value="ECO:0007669"/>
    <property type="project" value="InterPro"/>
</dbReference>
<accession>A0A8S1CCM7</accession>
<dbReference type="InterPro" id="IPR005160">
    <property type="entry name" value="Ku_C"/>
</dbReference>
<dbReference type="InterPro" id="IPR006164">
    <property type="entry name" value="DNA_bd_Ku70/Ku80"/>
</dbReference>
<dbReference type="GO" id="GO:0000723">
    <property type="term" value="P:telomere maintenance"/>
    <property type="evidence" value="ECO:0007669"/>
    <property type="project" value="InterPro"/>
</dbReference>
<dbReference type="GO" id="GO:0043564">
    <property type="term" value="C:Ku70:Ku80 complex"/>
    <property type="evidence" value="ECO:0007669"/>
    <property type="project" value="InterPro"/>
</dbReference>
<dbReference type="SUPFAM" id="SSF53300">
    <property type="entry name" value="vWA-like"/>
    <property type="match status" value="1"/>
</dbReference>
<dbReference type="SMART" id="SM00559">
    <property type="entry name" value="Ku78"/>
    <property type="match status" value="1"/>
</dbReference>
<feature type="domain" description="Ku" evidence="12">
    <location>
        <begin position="336"/>
        <end position="481"/>
    </location>
</feature>
<keyword evidence="9" id="KW-0233">DNA recombination</keyword>
<dbReference type="GO" id="GO:0003690">
    <property type="term" value="F:double-stranded DNA binding"/>
    <property type="evidence" value="ECO:0007669"/>
    <property type="project" value="TreeGrafter"/>
</dbReference>
<evidence type="ECO:0000256" key="7">
    <source>
        <dbReference type="ARBA" id="ARBA00022840"/>
    </source>
</evidence>
<dbReference type="Proteomes" id="UP000494165">
    <property type="component" value="Unassembled WGS sequence"/>
</dbReference>
<evidence type="ECO:0000256" key="1">
    <source>
        <dbReference type="ARBA" id="ARBA00004123"/>
    </source>
</evidence>
<dbReference type="Pfam" id="PF03730">
    <property type="entry name" value="Ku_C"/>
    <property type="match status" value="1"/>
</dbReference>
<evidence type="ECO:0000256" key="6">
    <source>
        <dbReference type="ARBA" id="ARBA00022806"/>
    </source>
</evidence>
<dbReference type="NCBIfam" id="TIGR00578">
    <property type="entry name" value="ku70"/>
    <property type="match status" value="1"/>
</dbReference>
<dbReference type="SUPFAM" id="SSF100939">
    <property type="entry name" value="SPOC domain-like"/>
    <property type="match status" value="1"/>
</dbReference>
<dbReference type="Gene3D" id="4.10.970.10">
    <property type="entry name" value="Ku70, bridge and pillars"/>
    <property type="match status" value="1"/>
</dbReference>
<dbReference type="InterPro" id="IPR036465">
    <property type="entry name" value="vWFA_dom_sf"/>
</dbReference>
<evidence type="ECO:0000256" key="3">
    <source>
        <dbReference type="ARBA" id="ARBA00022741"/>
    </source>
</evidence>
<dbReference type="InterPro" id="IPR006165">
    <property type="entry name" value="Ku70"/>
</dbReference>
<evidence type="ECO:0000256" key="4">
    <source>
        <dbReference type="ARBA" id="ARBA00022763"/>
    </source>
</evidence>
<dbReference type="PANTHER" id="PTHR12604:SF2">
    <property type="entry name" value="X-RAY REPAIR CROSS-COMPLEMENTING PROTEIN 6"/>
    <property type="match status" value="1"/>
</dbReference>
<keyword evidence="5" id="KW-0378">Hydrolase</keyword>
<keyword evidence="14" id="KW-1185">Reference proteome</keyword>
<dbReference type="InterPro" id="IPR005161">
    <property type="entry name" value="Ku_N"/>
</dbReference>
<evidence type="ECO:0000256" key="9">
    <source>
        <dbReference type="ARBA" id="ARBA00023172"/>
    </source>
</evidence>
<comment type="similarity">
    <text evidence="2">Belongs to the ku70 family.</text>
</comment>
<keyword evidence="3" id="KW-0547">Nucleotide-binding</keyword>
<comment type="caution">
    <text evidence="13">The sequence shown here is derived from an EMBL/GenBank/DDBJ whole genome shotgun (WGS) entry which is preliminary data.</text>
</comment>
<dbReference type="GO" id="GO:0006303">
    <property type="term" value="P:double-strand break repair via nonhomologous end joining"/>
    <property type="evidence" value="ECO:0007669"/>
    <property type="project" value="InterPro"/>
</dbReference>
<dbReference type="OrthoDB" id="3249161at2759"/>
<dbReference type="AlphaFoldDB" id="A0A8S1CCM7"/>
<keyword evidence="8" id="KW-0238">DNA-binding</keyword>
<dbReference type="GO" id="GO:0042162">
    <property type="term" value="F:telomeric DNA binding"/>
    <property type="evidence" value="ECO:0007669"/>
    <property type="project" value="InterPro"/>
</dbReference>
<keyword evidence="7" id="KW-0067">ATP-binding</keyword>
<reference evidence="13 14" key="1">
    <citation type="submission" date="2020-04" db="EMBL/GenBank/DDBJ databases">
        <authorList>
            <person name="Alioto T."/>
            <person name="Alioto T."/>
            <person name="Gomez Garrido J."/>
        </authorList>
    </citation>
    <scope>NUCLEOTIDE SEQUENCE [LARGE SCALE GENOMIC DNA]</scope>
</reference>
<dbReference type="Gene3D" id="1.10.1600.10">
    <property type="match status" value="1"/>
</dbReference>
<keyword evidence="6" id="KW-0347">Helicase</keyword>
<keyword evidence="11" id="KW-0539">Nucleus</keyword>
<evidence type="ECO:0000313" key="14">
    <source>
        <dbReference type="Proteomes" id="UP000494165"/>
    </source>
</evidence>
<evidence type="ECO:0000256" key="11">
    <source>
        <dbReference type="ARBA" id="ARBA00023242"/>
    </source>
</evidence>
<dbReference type="InterPro" id="IPR016194">
    <property type="entry name" value="SPOC-like_C_dom_sf"/>
</dbReference>
<comment type="subcellular location">
    <subcellularLocation>
        <location evidence="1">Nucleus</location>
    </subcellularLocation>
</comment>
<protein>
    <recommendedName>
        <fullName evidence="12">Ku domain-containing protein</fullName>
    </recommendedName>
</protein>
<dbReference type="GO" id="GO:0016787">
    <property type="term" value="F:hydrolase activity"/>
    <property type="evidence" value="ECO:0007669"/>
    <property type="project" value="UniProtKB-KW"/>
</dbReference>
<dbReference type="Pfam" id="PF03731">
    <property type="entry name" value="Ku_N"/>
    <property type="match status" value="1"/>
</dbReference>
<dbReference type="Pfam" id="PF02735">
    <property type="entry name" value="Ku"/>
    <property type="match status" value="1"/>
</dbReference>
<dbReference type="GO" id="GO:0005524">
    <property type="term" value="F:ATP binding"/>
    <property type="evidence" value="ECO:0007669"/>
    <property type="project" value="UniProtKB-KW"/>
</dbReference>
<dbReference type="InterPro" id="IPR047087">
    <property type="entry name" value="KU70_core_dom"/>
</dbReference>
<evidence type="ECO:0000256" key="5">
    <source>
        <dbReference type="ARBA" id="ARBA00022801"/>
    </source>
</evidence>
<gene>
    <name evidence="13" type="ORF">CLODIP_2_CD00358</name>
</gene>
<keyword evidence="10" id="KW-0234">DNA repair</keyword>
<evidence type="ECO:0000259" key="12">
    <source>
        <dbReference type="SMART" id="SM00559"/>
    </source>
</evidence>
<sequence>MEKTRAAMSIEKFIKTVNYFIECERTIPTIGTMDFEGSDDETNVRADFIAVRNAAVFCIDASEGTLKEIEEDGKCSLQLCLDGVKRRILHNIFVSDKEFVGIVLMGAMIKNQSNNNASNLTSNNSCVYFELSRPGAEICKELEYLCAKTGKQFKDDFLDEYTVLPEGVLSDSLWTCSSMMSLSNTKFGVKEVFIMTNNSMESIDPVVRRQTLKRVEALSEVGICIRLFSSGPNFNLQPFYKELMMIAHPEGTALDGSHWAISDLLESPDAIFTKAFNNRQSARLDFVVTPGTAMAIKTYSLFRRMDHISSRQDVKLHRETNEQVAVHTVRYDTTSGEMVHPDSVVYGIKVEDGAAYFKKEERAKMKELYPTGIYLLGFKPISEVFWGDHIKPGMLIVPDDEERSGSSSLFYSLLQVCVEKGVTPLVRVCTRKGSGARLAHLLPQLENASDGPFAAANCFYVVYMPFCGECRESEAAVQSPRVDVEPLQELAKTIIQKTSFKYLPSKFPNPKTRMHFNAIEALALDYSEVETVVDATEPDVAGIDLRVGEIACEFMAMSEKIASVCMDDE</sequence>
<evidence type="ECO:0000256" key="10">
    <source>
        <dbReference type="ARBA" id="ARBA00023204"/>
    </source>
</evidence>
<dbReference type="Gene3D" id="2.40.290.10">
    <property type="match status" value="1"/>
</dbReference>
<name>A0A8S1CCM7_9INSE</name>
<proteinExistence type="inferred from homology"/>
<organism evidence="13 14">
    <name type="scientific">Cloeon dipterum</name>
    <dbReference type="NCBI Taxonomy" id="197152"/>
    <lineage>
        <taxon>Eukaryota</taxon>
        <taxon>Metazoa</taxon>
        <taxon>Ecdysozoa</taxon>
        <taxon>Arthropoda</taxon>
        <taxon>Hexapoda</taxon>
        <taxon>Insecta</taxon>
        <taxon>Pterygota</taxon>
        <taxon>Palaeoptera</taxon>
        <taxon>Ephemeroptera</taxon>
        <taxon>Pisciforma</taxon>
        <taxon>Baetidae</taxon>
        <taxon>Cloeon</taxon>
    </lineage>
</organism>
<dbReference type="CDD" id="cd00788">
    <property type="entry name" value="KU70"/>
    <property type="match status" value="1"/>
</dbReference>
<evidence type="ECO:0000256" key="2">
    <source>
        <dbReference type="ARBA" id="ARBA00005240"/>
    </source>
</evidence>
<dbReference type="InterPro" id="IPR027388">
    <property type="entry name" value="Ku70_bridge/pillars_dom_sf"/>
</dbReference>
<dbReference type="PANTHER" id="PTHR12604">
    <property type="entry name" value="KU AUTOANTIGEN DNA HELICASE"/>
    <property type="match status" value="1"/>
</dbReference>